<evidence type="ECO:0000313" key="3">
    <source>
        <dbReference type="Proteomes" id="UP000008522"/>
    </source>
</evidence>
<dbReference type="PATRIC" id="fig|1045858.4.peg.107"/>
<sequence>MLTFGSLSEESRSNGIQGDAIRNITGNFDSYHNNNGNHNNWKNSPFSFSYFTSPPSGFNPSGANNGILTHININFNASKVVTTASENRTKNRKIRVYKRIA</sequence>
<dbReference type="RefSeq" id="WP_014486596.1">
    <property type="nucleotide sequence ID" value="NC_017243.1"/>
</dbReference>
<protein>
    <recommendedName>
        <fullName evidence="4">Hvp 101 VSH-1 tail protein</fullName>
    </recommendedName>
</protein>
<feature type="compositionally biased region" description="Polar residues" evidence="1">
    <location>
        <begin position="1"/>
        <end position="16"/>
    </location>
</feature>
<keyword evidence="3" id="KW-1185">Reference proteome</keyword>
<dbReference type="Proteomes" id="UP000008522">
    <property type="component" value="Chromosome"/>
</dbReference>
<dbReference type="OrthoDB" id="305313at2"/>
<dbReference type="HOGENOM" id="CLU_2286056_0_0_12"/>
<evidence type="ECO:0008006" key="4">
    <source>
        <dbReference type="Google" id="ProtNLM"/>
    </source>
</evidence>
<name>G0EPM9_BRAIP</name>
<evidence type="ECO:0000256" key="1">
    <source>
        <dbReference type="SAM" id="MobiDB-lite"/>
    </source>
</evidence>
<feature type="region of interest" description="Disordered" evidence="1">
    <location>
        <begin position="1"/>
        <end position="36"/>
    </location>
</feature>
<accession>G0EPM9</accession>
<organism evidence="2 3">
    <name type="scientific">Brachyspira intermedia (strain ATCC 51140 / PWS/A)</name>
    <name type="common">Serpulina intermedia</name>
    <dbReference type="NCBI Taxonomy" id="1045858"/>
    <lineage>
        <taxon>Bacteria</taxon>
        <taxon>Pseudomonadati</taxon>
        <taxon>Spirochaetota</taxon>
        <taxon>Spirochaetia</taxon>
        <taxon>Brachyspirales</taxon>
        <taxon>Brachyspiraceae</taxon>
        <taxon>Brachyspira</taxon>
    </lineage>
</organism>
<evidence type="ECO:0000313" key="2">
    <source>
        <dbReference type="EMBL" id="AEM20743.1"/>
    </source>
</evidence>
<dbReference type="AlphaFoldDB" id="G0EPM9"/>
<dbReference type="GeneID" id="44968669"/>
<proteinExistence type="predicted"/>
<dbReference type="KEGG" id="bip:Bint_0107"/>
<reference evidence="2 3" key="1">
    <citation type="journal article" date="2011" name="BMC Genomics">
        <title>Complete genome sequence of Brachyspira intermedia reveals unique genomic features in Brachyspira species and phage-mediated horizontal gene transfer.</title>
        <authorList>
            <person name="Hafstrom T."/>
            <person name="Jansson D.S."/>
            <person name="Segerman B."/>
        </authorList>
    </citation>
    <scope>NUCLEOTIDE SEQUENCE [LARGE SCALE GENOMIC DNA]</scope>
    <source>
        <strain evidence="3">ATCC 51140 / PWS/A</strain>
    </source>
</reference>
<gene>
    <name evidence="2" type="ordered locus">Bint_0107</name>
</gene>
<dbReference type="EMBL" id="CP002874">
    <property type="protein sequence ID" value="AEM20743.1"/>
    <property type="molecule type" value="Genomic_DNA"/>
</dbReference>